<feature type="compositionally biased region" description="Basic residues" evidence="1">
    <location>
        <begin position="1"/>
        <end position="12"/>
    </location>
</feature>
<evidence type="ECO:0000256" key="1">
    <source>
        <dbReference type="SAM" id="MobiDB-lite"/>
    </source>
</evidence>
<evidence type="ECO:0000313" key="3">
    <source>
        <dbReference type="EnsemblMetazoa" id="CPIJ009294-PA"/>
    </source>
</evidence>
<dbReference type="EnsemblMetazoa" id="CPIJ009294-RA">
    <property type="protein sequence ID" value="CPIJ009294-PA"/>
    <property type="gene ID" value="CPIJ009294"/>
</dbReference>
<dbReference type="AlphaFoldDB" id="B0WQ52"/>
<proteinExistence type="predicted"/>
<feature type="compositionally biased region" description="Basic and acidic residues" evidence="1">
    <location>
        <begin position="13"/>
        <end position="24"/>
    </location>
</feature>
<protein>
    <submittedName>
        <fullName evidence="2 3">Uncharacterized protein</fullName>
    </submittedName>
</protein>
<feature type="region of interest" description="Disordered" evidence="1">
    <location>
        <begin position="1"/>
        <end position="24"/>
    </location>
</feature>
<dbReference type="VEuPathDB" id="VectorBase:CQUJHB001136"/>
<sequence>MSKKIGQRKKAEKQKLRQKEIRNRDSQLLEQPSCDCQSVQRLPICSRQKCMLKTGTASSSTPECSPPECRWMRRKCLQSLAYQGSEHVGPQSQKRTQTPGAEYTAYRKASDYKLADTDLDSEEENSDDGDEEKESSKEEAGDVKETEGEVGGKLVYMLAEPEQKRNRAADGDGQAMPCSDALPGMTDHQGHASPRKLPHRLPTAYGPAPALEDMVKFNLERCNLALLHQLNTGRLFIVLFEKKKKLLSEVFRCRRPAKRNHSNRS</sequence>
<dbReference type="VEuPathDB" id="VectorBase:CPIJ009294"/>
<feature type="compositionally biased region" description="Acidic residues" evidence="1">
    <location>
        <begin position="117"/>
        <end position="133"/>
    </location>
</feature>
<gene>
    <name evidence="3" type="primary">6041594</name>
    <name evidence="2" type="ORF">CpipJ_CPIJ009294</name>
</gene>
<dbReference type="KEGG" id="cqu:CpipJ_CPIJ009294"/>
<dbReference type="HOGENOM" id="CLU_1050724_0_0_1"/>
<dbReference type="EMBL" id="DS232034">
    <property type="protein sequence ID" value="EDS32706.1"/>
    <property type="molecule type" value="Genomic_DNA"/>
</dbReference>
<evidence type="ECO:0000313" key="4">
    <source>
        <dbReference type="Proteomes" id="UP000002320"/>
    </source>
</evidence>
<feature type="compositionally biased region" description="Basic and acidic residues" evidence="1">
    <location>
        <begin position="134"/>
        <end position="147"/>
    </location>
</feature>
<reference evidence="3" key="2">
    <citation type="submission" date="2021-02" db="UniProtKB">
        <authorList>
            <consortium name="EnsemblMetazoa"/>
        </authorList>
    </citation>
    <scope>IDENTIFICATION</scope>
    <source>
        <strain evidence="3">JHB</strain>
    </source>
</reference>
<feature type="region of interest" description="Disordered" evidence="1">
    <location>
        <begin position="83"/>
        <end position="153"/>
    </location>
</feature>
<name>B0WQ52_CULQU</name>
<reference evidence="2" key="1">
    <citation type="submission" date="2007-03" db="EMBL/GenBank/DDBJ databases">
        <title>Annotation of Culex pipiens quinquefasciatus.</title>
        <authorList>
            <consortium name="The Broad Institute Genome Sequencing Platform"/>
            <person name="Atkinson P.W."/>
            <person name="Hemingway J."/>
            <person name="Christensen B.M."/>
            <person name="Higgs S."/>
            <person name="Kodira C."/>
            <person name="Hannick L."/>
            <person name="Megy K."/>
            <person name="O'Leary S."/>
            <person name="Pearson M."/>
            <person name="Haas B.J."/>
            <person name="Mauceli E."/>
            <person name="Wortman J.R."/>
            <person name="Lee N.H."/>
            <person name="Guigo R."/>
            <person name="Stanke M."/>
            <person name="Alvarado L."/>
            <person name="Amedeo P."/>
            <person name="Antoine C.H."/>
            <person name="Arensburger P."/>
            <person name="Bidwell S.L."/>
            <person name="Crawford M."/>
            <person name="Camaro F."/>
            <person name="Devon K."/>
            <person name="Engels R."/>
            <person name="Hammond M."/>
            <person name="Howarth C."/>
            <person name="Koehrsen M."/>
            <person name="Lawson D."/>
            <person name="Montgomery P."/>
            <person name="Nene V."/>
            <person name="Nusbaum C."/>
            <person name="Puiu D."/>
            <person name="Romero-Severson J."/>
            <person name="Severson D.W."/>
            <person name="Shumway M."/>
            <person name="Sisk P."/>
            <person name="Stolte C."/>
            <person name="Zeng Q."/>
            <person name="Eisenstadt E."/>
            <person name="Fraser-Liggett C."/>
            <person name="Strausberg R."/>
            <person name="Galagan J."/>
            <person name="Birren B."/>
            <person name="Collins F.H."/>
        </authorList>
    </citation>
    <scope>NUCLEOTIDE SEQUENCE [LARGE SCALE GENOMIC DNA]</scope>
    <source>
        <strain evidence="2">JHB</strain>
    </source>
</reference>
<dbReference type="Proteomes" id="UP000002320">
    <property type="component" value="Unassembled WGS sequence"/>
</dbReference>
<organism>
    <name type="scientific">Culex quinquefasciatus</name>
    <name type="common">Southern house mosquito</name>
    <name type="synonym">Culex pungens</name>
    <dbReference type="NCBI Taxonomy" id="7176"/>
    <lineage>
        <taxon>Eukaryota</taxon>
        <taxon>Metazoa</taxon>
        <taxon>Ecdysozoa</taxon>
        <taxon>Arthropoda</taxon>
        <taxon>Hexapoda</taxon>
        <taxon>Insecta</taxon>
        <taxon>Pterygota</taxon>
        <taxon>Neoptera</taxon>
        <taxon>Endopterygota</taxon>
        <taxon>Diptera</taxon>
        <taxon>Nematocera</taxon>
        <taxon>Culicoidea</taxon>
        <taxon>Culicidae</taxon>
        <taxon>Culicinae</taxon>
        <taxon>Culicini</taxon>
        <taxon>Culex</taxon>
        <taxon>Culex</taxon>
    </lineage>
</organism>
<accession>B0WQ52</accession>
<feature type="compositionally biased region" description="Polar residues" evidence="1">
    <location>
        <begin position="90"/>
        <end position="99"/>
    </location>
</feature>
<keyword evidence="4" id="KW-1185">Reference proteome</keyword>
<dbReference type="InParanoid" id="B0WQ52"/>
<evidence type="ECO:0000313" key="2">
    <source>
        <dbReference type="EMBL" id="EDS32706.1"/>
    </source>
</evidence>